<keyword evidence="1" id="KW-0808">Transferase</keyword>
<dbReference type="Gene3D" id="3.40.50.2300">
    <property type="match status" value="1"/>
</dbReference>
<feature type="domain" description="Response regulatory" evidence="5">
    <location>
        <begin position="7"/>
        <end position="131"/>
    </location>
</feature>
<dbReference type="PANTHER" id="PTHR45138:SF9">
    <property type="entry name" value="DIGUANYLATE CYCLASE DGCM-RELATED"/>
    <property type="match status" value="1"/>
</dbReference>
<dbReference type="CDD" id="cd01949">
    <property type="entry name" value="GGDEF"/>
    <property type="match status" value="1"/>
</dbReference>
<evidence type="ECO:0000259" key="6">
    <source>
        <dbReference type="PROSITE" id="PS50887"/>
    </source>
</evidence>
<dbReference type="Gene3D" id="3.30.70.270">
    <property type="match status" value="1"/>
</dbReference>
<dbReference type="SMART" id="SM00448">
    <property type="entry name" value="REC"/>
    <property type="match status" value="1"/>
</dbReference>
<dbReference type="STRING" id="111780.Sta7437_3706"/>
<feature type="modified residue" description="4-aspartylphosphate" evidence="3">
    <location>
        <position position="66"/>
    </location>
</feature>
<dbReference type="eggNOG" id="COG0745">
    <property type="taxonomic scope" value="Bacteria"/>
</dbReference>
<dbReference type="GO" id="GO:0005886">
    <property type="term" value="C:plasma membrane"/>
    <property type="evidence" value="ECO:0007669"/>
    <property type="project" value="TreeGrafter"/>
</dbReference>
<organism evidence="7 8">
    <name type="scientific">Stanieria cyanosphaera (strain ATCC 29371 / PCC 7437)</name>
    <dbReference type="NCBI Taxonomy" id="111780"/>
    <lineage>
        <taxon>Bacteria</taxon>
        <taxon>Bacillati</taxon>
        <taxon>Cyanobacteriota</taxon>
        <taxon>Cyanophyceae</taxon>
        <taxon>Pleurocapsales</taxon>
        <taxon>Dermocarpellaceae</taxon>
        <taxon>Stanieria</taxon>
    </lineage>
</organism>
<dbReference type="HOGENOM" id="CLU_000445_11_28_3"/>
<evidence type="ECO:0000313" key="7">
    <source>
        <dbReference type="EMBL" id="AFZ37202.1"/>
    </source>
</evidence>
<evidence type="ECO:0000256" key="2">
    <source>
        <dbReference type="ARBA" id="ARBA00022777"/>
    </source>
</evidence>
<dbReference type="SUPFAM" id="SSF55781">
    <property type="entry name" value="GAF domain-like"/>
    <property type="match status" value="1"/>
</dbReference>
<reference evidence="8" key="1">
    <citation type="journal article" date="2013" name="Proc. Natl. Acad. Sci. U.S.A.">
        <title>Improving the coverage of the cyanobacterial phylum using diversity-driven genome sequencing.</title>
        <authorList>
            <person name="Shih P.M."/>
            <person name="Wu D."/>
            <person name="Latifi A."/>
            <person name="Axen S.D."/>
            <person name="Fewer D.P."/>
            <person name="Talla E."/>
            <person name="Calteau A."/>
            <person name="Cai F."/>
            <person name="Tandeau de Marsac N."/>
            <person name="Rippka R."/>
            <person name="Herdman M."/>
            <person name="Sivonen K."/>
            <person name="Coursin T."/>
            <person name="Laurent T."/>
            <person name="Goodwin L."/>
            <person name="Nolan M."/>
            <person name="Davenport K.W."/>
            <person name="Han C.S."/>
            <person name="Rubin E.M."/>
            <person name="Eisen J.A."/>
            <person name="Woyke T."/>
            <person name="Gugger M."/>
            <person name="Kerfeld C.A."/>
        </authorList>
    </citation>
    <scope>NUCLEOTIDE SEQUENCE [LARGE SCALE GENOMIC DNA]</scope>
    <source>
        <strain evidence="8">ATCC 29371 / PCC 7437</strain>
    </source>
</reference>
<evidence type="ECO:0000256" key="3">
    <source>
        <dbReference type="PROSITE-ProRule" id="PRU00169"/>
    </source>
</evidence>
<dbReference type="InterPro" id="IPR029016">
    <property type="entry name" value="GAF-like_dom_sf"/>
</dbReference>
<feature type="domain" description="Phytochrome chromophore attachment site" evidence="4">
    <location>
        <begin position="163"/>
        <end position="370"/>
    </location>
</feature>
<dbReference type="SUPFAM" id="SSF55073">
    <property type="entry name" value="Nucleotide cyclase"/>
    <property type="match status" value="1"/>
</dbReference>
<dbReference type="KEGG" id="scs:Sta7437_3706"/>
<dbReference type="PROSITE" id="PS50110">
    <property type="entry name" value="RESPONSE_REGULATORY"/>
    <property type="match status" value="1"/>
</dbReference>
<accession>K9XZU6</accession>
<dbReference type="PROSITE" id="PS50887">
    <property type="entry name" value="GGDEF"/>
    <property type="match status" value="1"/>
</dbReference>
<dbReference type="FunFam" id="3.30.70.270:FF:000001">
    <property type="entry name" value="Diguanylate cyclase domain protein"/>
    <property type="match status" value="1"/>
</dbReference>
<dbReference type="AlphaFoldDB" id="K9XZU6"/>
<dbReference type="GO" id="GO:0016301">
    <property type="term" value="F:kinase activity"/>
    <property type="evidence" value="ECO:0007669"/>
    <property type="project" value="UniProtKB-KW"/>
</dbReference>
<dbReference type="InterPro" id="IPR003018">
    <property type="entry name" value="GAF"/>
</dbReference>
<dbReference type="Gene3D" id="3.30.450.40">
    <property type="match status" value="1"/>
</dbReference>
<dbReference type="InterPro" id="IPR016132">
    <property type="entry name" value="Phyto_chromo_attachment"/>
</dbReference>
<name>K9XZU6_STAC7</name>
<evidence type="ECO:0000259" key="4">
    <source>
        <dbReference type="PROSITE" id="PS50046"/>
    </source>
</evidence>
<dbReference type="Pfam" id="PF00990">
    <property type="entry name" value="GGDEF"/>
    <property type="match status" value="1"/>
</dbReference>
<dbReference type="InterPro" id="IPR050469">
    <property type="entry name" value="Diguanylate_Cyclase"/>
</dbReference>
<dbReference type="OrthoDB" id="9759607at2"/>
<keyword evidence="8" id="KW-1185">Reference proteome</keyword>
<dbReference type="InterPro" id="IPR001789">
    <property type="entry name" value="Sig_transdc_resp-reg_receiver"/>
</dbReference>
<dbReference type="InterPro" id="IPR011006">
    <property type="entry name" value="CheY-like_superfamily"/>
</dbReference>
<dbReference type="GO" id="GO:0043709">
    <property type="term" value="P:cell adhesion involved in single-species biofilm formation"/>
    <property type="evidence" value="ECO:0007669"/>
    <property type="project" value="TreeGrafter"/>
</dbReference>
<dbReference type="SMART" id="SM00267">
    <property type="entry name" value="GGDEF"/>
    <property type="match status" value="1"/>
</dbReference>
<feature type="domain" description="GGDEF" evidence="6">
    <location>
        <begin position="425"/>
        <end position="562"/>
    </location>
</feature>
<dbReference type="SMART" id="SM00065">
    <property type="entry name" value="GAF"/>
    <property type="match status" value="1"/>
</dbReference>
<keyword evidence="3" id="KW-0597">Phosphoprotein</keyword>
<dbReference type="NCBIfam" id="TIGR00254">
    <property type="entry name" value="GGDEF"/>
    <property type="match status" value="1"/>
</dbReference>
<dbReference type="eggNOG" id="COG3706">
    <property type="taxonomic scope" value="Bacteria"/>
</dbReference>
<dbReference type="PANTHER" id="PTHR45138">
    <property type="entry name" value="REGULATORY COMPONENTS OF SENSORY TRANSDUCTION SYSTEM"/>
    <property type="match status" value="1"/>
</dbReference>
<dbReference type="GO" id="GO:0000160">
    <property type="term" value="P:phosphorelay signal transduction system"/>
    <property type="evidence" value="ECO:0007669"/>
    <property type="project" value="InterPro"/>
</dbReference>
<dbReference type="CDD" id="cd00156">
    <property type="entry name" value="REC"/>
    <property type="match status" value="1"/>
</dbReference>
<dbReference type="InterPro" id="IPR043128">
    <property type="entry name" value="Rev_trsase/Diguanyl_cyclase"/>
</dbReference>
<dbReference type="SUPFAM" id="SSF52172">
    <property type="entry name" value="CheY-like"/>
    <property type="match status" value="1"/>
</dbReference>
<dbReference type="Proteomes" id="UP000010473">
    <property type="component" value="Chromosome"/>
</dbReference>
<proteinExistence type="predicted"/>
<dbReference type="Pfam" id="PF01590">
    <property type="entry name" value="GAF"/>
    <property type="match status" value="2"/>
</dbReference>
<dbReference type="PROSITE" id="PS50046">
    <property type="entry name" value="PHYTOCHROME_2"/>
    <property type="match status" value="1"/>
</dbReference>
<dbReference type="GO" id="GO:1902201">
    <property type="term" value="P:negative regulation of bacterial-type flagellum-dependent cell motility"/>
    <property type="evidence" value="ECO:0007669"/>
    <property type="project" value="TreeGrafter"/>
</dbReference>
<dbReference type="GO" id="GO:0052621">
    <property type="term" value="F:diguanylate cyclase activity"/>
    <property type="evidence" value="ECO:0007669"/>
    <property type="project" value="TreeGrafter"/>
</dbReference>
<dbReference type="InterPro" id="IPR029787">
    <property type="entry name" value="Nucleotide_cyclase"/>
</dbReference>
<protein>
    <submittedName>
        <fullName evidence="7">Response regulator receiver modulated diguanylate cyclase</fullName>
    </submittedName>
</protein>
<dbReference type="eggNOG" id="COG2203">
    <property type="taxonomic scope" value="Bacteria"/>
</dbReference>
<evidence type="ECO:0000259" key="5">
    <source>
        <dbReference type="PROSITE" id="PS50110"/>
    </source>
</evidence>
<evidence type="ECO:0000313" key="8">
    <source>
        <dbReference type="Proteomes" id="UP000010473"/>
    </source>
</evidence>
<keyword evidence="2" id="KW-0418">Kinase</keyword>
<evidence type="ECO:0000256" key="1">
    <source>
        <dbReference type="ARBA" id="ARBA00022679"/>
    </source>
</evidence>
<dbReference type="EMBL" id="CP003653">
    <property type="protein sequence ID" value="AFZ37202.1"/>
    <property type="molecule type" value="Genomic_DNA"/>
</dbReference>
<sequence>MDINTLKILLIEDNSADADWIGEILIEEHLTKSKQASPQVDLKHVKRVQSALQLIAQNDFDVILLDLSLPDSQGIDSIAQVKQEAPELPIVVLTALDDESIAIQSVRQGAQDYLVKGRFEGELLIRSIYYAIERQRTEATLRQQAEREKLMKKMSDRIRQSLELKEILNTTVDEVRHFLQADRVVIYRCESDQPGEVIAESITLNFHQAEESIVLNSQNLFHQLSANLEQFNLELAKAQAVQAIDDTITHRQDDIYVLAESQIRAILTLPIWQTQSNQHLQTKADFGTQLRNELEKHSVLTTNSVPVLFGAKQEKIEQFKPSSLLQEPSAVVSRRGSFDQLWGMLVAQNYHHPRQWQNWEIDFLQQLATQVAIAIQQSELYTQLQIANRQLEQLAILDGLTGLANRRYFDRILDNEWHRLIREQKPLSLILCDIDYFKAYNDTYGHPEGDRCLQKVAQILKTAVKRPADLVTRYGGEEFALILPDTNAEGALVVANFILKQVRKLRIPHQASEICNYVTLSIGTATKIPNSHLVVEHLVKMSDDALYQAKKQGRNQIIQYQTCC</sequence>
<dbReference type="RefSeq" id="WP_015194863.1">
    <property type="nucleotide sequence ID" value="NC_019748.1"/>
</dbReference>
<gene>
    <name evidence="7" type="ordered locus">Sta7437_3706</name>
</gene>
<dbReference type="InterPro" id="IPR000160">
    <property type="entry name" value="GGDEF_dom"/>
</dbReference>
<dbReference type="Pfam" id="PF00072">
    <property type="entry name" value="Response_reg"/>
    <property type="match status" value="1"/>
</dbReference>